<name>A0A921F7T3_9LACO</name>
<evidence type="ECO:0000313" key="7">
    <source>
        <dbReference type="Proteomes" id="UP000707535"/>
    </source>
</evidence>
<dbReference type="Gene3D" id="1.10.30.50">
    <property type="match status" value="1"/>
</dbReference>
<organism evidence="6 7">
    <name type="scientific">Ligilactobacillus acidipiscis</name>
    <dbReference type="NCBI Taxonomy" id="89059"/>
    <lineage>
        <taxon>Bacteria</taxon>
        <taxon>Bacillati</taxon>
        <taxon>Bacillota</taxon>
        <taxon>Bacilli</taxon>
        <taxon>Lactobacillales</taxon>
        <taxon>Lactobacillaceae</taxon>
        <taxon>Ligilactobacillus</taxon>
    </lineage>
</organism>
<dbReference type="CDD" id="cd00085">
    <property type="entry name" value="HNHc"/>
    <property type="match status" value="1"/>
</dbReference>
<dbReference type="GO" id="GO:0005829">
    <property type="term" value="C:cytosol"/>
    <property type="evidence" value="ECO:0007669"/>
    <property type="project" value="TreeGrafter"/>
</dbReference>
<evidence type="ECO:0000313" key="6">
    <source>
        <dbReference type="EMBL" id="HJE96604.1"/>
    </source>
</evidence>
<feature type="domain" description="HNH nuclease" evidence="5">
    <location>
        <begin position="24"/>
        <end position="83"/>
    </location>
</feature>
<comment type="caution">
    <text evidence="6">The sequence shown here is derived from an EMBL/GenBank/DDBJ whole genome shotgun (WGS) entry which is preliminary data.</text>
</comment>
<proteinExistence type="inferred from homology"/>
<evidence type="ECO:0000256" key="1">
    <source>
        <dbReference type="ARBA" id="ARBA00022722"/>
    </source>
</evidence>
<dbReference type="EMBL" id="DYXG01000027">
    <property type="protein sequence ID" value="HJE96604.1"/>
    <property type="molecule type" value="Genomic_DNA"/>
</dbReference>
<dbReference type="SMART" id="SM00507">
    <property type="entry name" value="HNHc"/>
    <property type="match status" value="1"/>
</dbReference>
<accession>A0A921F7T3</accession>
<evidence type="ECO:0000256" key="4">
    <source>
        <dbReference type="ARBA" id="ARBA00040194"/>
    </source>
</evidence>
<keyword evidence="2" id="KW-0378">Hydrolase</keyword>
<sequence length="110" mass="13436">MLMNIDTTSHASRAKFYNSTEWRHLRQQILERDHWECAECKRQGLVTTRDEVLTVDHIKPLEEHPELAMNKDNLQVLCHMHHDMKHERMNFYHADQPKKRNRFADDERWD</sequence>
<dbReference type="InterPro" id="IPR003615">
    <property type="entry name" value="HNH_nuc"/>
</dbReference>
<keyword evidence="1" id="KW-0540">Nuclease</keyword>
<protein>
    <recommendedName>
        <fullName evidence="4">Putative HNH nuclease YajD</fullName>
    </recommendedName>
</protein>
<dbReference type="AlphaFoldDB" id="A0A921F7T3"/>
<gene>
    <name evidence="6" type="ORF">K8V00_03195</name>
</gene>
<reference evidence="6" key="1">
    <citation type="journal article" date="2021" name="PeerJ">
        <title>Extensive microbial diversity within the chicken gut microbiome revealed by metagenomics and culture.</title>
        <authorList>
            <person name="Gilroy R."/>
            <person name="Ravi A."/>
            <person name="Getino M."/>
            <person name="Pursley I."/>
            <person name="Horton D.L."/>
            <person name="Alikhan N.F."/>
            <person name="Baker D."/>
            <person name="Gharbi K."/>
            <person name="Hall N."/>
            <person name="Watson M."/>
            <person name="Adriaenssens E.M."/>
            <person name="Foster-Nyarko E."/>
            <person name="Jarju S."/>
            <person name="Secka A."/>
            <person name="Antonio M."/>
            <person name="Oren A."/>
            <person name="Chaudhuri R.R."/>
            <person name="La Ragione R."/>
            <person name="Hildebrand F."/>
            <person name="Pallen M.J."/>
        </authorList>
    </citation>
    <scope>NUCLEOTIDE SEQUENCE</scope>
    <source>
        <strain evidence="6">CHK174-6876</strain>
    </source>
</reference>
<dbReference type="PANTHER" id="PTHR41286">
    <property type="entry name" value="HNH NUCLEASE YAJD-RELATED"/>
    <property type="match status" value="1"/>
</dbReference>
<keyword evidence="6" id="KW-0255">Endonuclease</keyword>
<dbReference type="Proteomes" id="UP000707535">
    <property type="component" value="Unassembled WGS sequence"/>
</dbReference>
<comment type="similarity">
    <text evidence="3">Belongs to the HNH nuclease family.</text>
</comment>
<dbReference type="InterPro" id="IPR002711">
    <property type="entry name" value="HNH"/>
</dbReference>
<evidence type="ECO:0000256" key="3">
    <source>
        <dbReference type="ARBA" id="ARBA00038412"/>
    </source>
</evidence>
<dbReference type="Pfam" id="PF01844">
    <property type="entry name" value="HNH"/>
    <property type="match status" value="1"/>
</dbReference>
<evidence type="ECO:0000259" key="5">
    <source>
        <dbReference type="SMART" id="SM00507"/>
    </source>
</evidence>
<reference evidence="6" key="2">
    <citation type="submission" date="2021-09" db="EMBL/GenBank/DDBJ databases">
        <authorList>
            <person name="Gilroy R."/>
        </authorList>
    </citation>
    <scope>NUCLEOTIDE SEQUENCE</scope>
    <source>
        <strain evidence="6">CHK174-6876</strain>
    </source>
</reference>
<evidence type="ECO:0000256" key="2">
    <source>
        <dbReference type="ARBA" id="ARBA00022801"/>
    </source>
</evidence>
<dbReference type="GO" id="GO:0004519">
    <property type="term" value="F:endonuclease activity"/>
    <property type="evidence" value="ECO:0007669"/>
    <property type="project" value="UniProtKB-KW"/>
</dbReference>
<dbReference type="GO" id="GO:0016787">
    <property type="term" value="F:hydrolase activity"/>
    <property type="evidence" value="ECO:0007669"/>
    <property type="project" value="UniProtKB-KW"/>
</dbReference>
<dbReference type="GO" id="GO:0003676">
    <property type="term" value="F:nucleic acid binding"/>
    <property type="evidence" value="ECO:0007669"/>
    <property type="project" value="InterPro"/>
</dbReference>
<dbReference type="PANTHER" id="PTHR41286:SF1">
    <property type="entry name" value="HNH NUCLEASE YAJD-RELATED"/>
    <property type="match status" value="1"/>
</dbReference>
<dbReference type="GO" id="GO:0008270">
    <property type="term" value="F:zinc ion binding"/>
    <property type="evidence" value="ECO:0007669"/>
    <property type="project" value="InterPro"/>
</dbReference>